<feature type="region of interest" description="Disordered" evidence="1">
    <location>
        <begin position="1"/>
        <end position="114"/>
    </location>
</feature>
<evidence type="ECO:0000256" key="1">
    <source>
        <dbReference type="SAM" id="MobiDB-lite"/>
    </source>
</evidence>
<feature type="compositionally biased region" description="Basic and acidic residues" evidence="1">
    <location>
        <begin position="35"/>
        <end position="53"/>
    </location>
</feature>
<accession>Q9LEL1</accession>
<protein>
    <submittedName>
        <fullName evidence="2">Dehydrin-like protein</fullName>
    </submittedName>
</protein>
<reference evidence="2" key="1">
    <citation type="submission" date="2000-07" db="EMBL/GenBank/DDBJ databases">
        <title>Identification of differential transcripts in auxinR lines of Daucus carota L.</title>
        <authorList>
            <person name="Boschi E."/>
            <person name="Filippini F."/>
            <person name="Lo Schiavo F."/>
            <person name="Terzi M."/>
            <person name="Vergara R."/>
        </authorList>
    </citation>
    <scope>NUCLEOTIDE SEQUENCE</scope>
    <source>
        <tissue evidence="2">Callus</tissue>
    </source>
</reference>
<dbReference type="AlphaFoldDB" id="Q9LEL1"/>
<evidence type="ECO:0000313" key="2">
    <source>
        <dbReference type="EMBL" id="CAB97123.1"/>
    </source>
</evidence>
<dbReference type="EMBL" id="AJ297422">
    <property type="protein sequence ID" value="CAB97123.1"/>
    <property type="molecule type" value="mRNA"/>
</dbReference>
<feature type="non-terminal residue" evidence="2">
    <location>
        <position position="1"/>
    </location>
</feature>
<organism evidence="2">
    <name type="scientific">Daucus carota</name>
    <name type="common">Wild carrot</name>
    <dbReference type="NCBI Taxonomy" id="4039"/>
    <lineage>
        <taxon>Eukaryota</taxon>
        <taxon>Viridiplantae</taxon>
        <taxon>Streptophyta</taxon>
        <taxon>Embryophyta</taxon>
        <taxon>Tracheophyta</taxon>
        <taxon>Spermatophyta</taxon>
        <taxon>Magnoliopsida</taxon>
        <taxon>eudicotyledons</taxon>
        <taxon>Gunneridae</taxon>
        <taxon>Pentapetalae</taxon>
        <taxon>asterids</taxon>
        <taxon>campanulids</taxon>
        <taxon>Apiales</taxon>
        <taxon>Apiaceae</taxon>
        <taxon>Apioideae</taxon>
        <taxon>Scandiceae</taxon>
        <taxon>Daucinae</taxon>
        <taxon>Daucus</taxon>
        <taxon>Daucus sect. Daucus</taxon>
    </lineage>
</organism>
<proteinExistence type="evidence at transcript level"/>
<feature type="compositionally biased region" description="Basic and acidic residues" evidence="1">
    <location>
        <begin position="102"/>
        <end position="114"/>
    </location>
</feature>
<feature type="non-terminal residue" evidence="2">
    <location>
        <position position="114"/>
    </location>
</feature>
<name>Q9LEL1_DAUCA</name>
<gene>
    <name evidence="2" type="primary">sr1</name>
</gene>
<sequence length="114" mass="12540">DEEQEIHQHQKVQRAGGLDAEPLTDHGKAHRQGRRHTEPGDQGEWRSDEDGGEVRQQLKSVVGHPGVVGRPAQGQVLDRDRGGIGNHVPACRHDVSPLAGREQQHVEHSAVKQP</sequence>